<sequence>MSITSLRAGIIGTGFIAPVHIEALRRLGVQVTAVCGSTANAQATADKWGIPEIYGNYDYRAMYASPNVDVVHITSPNKLHVEQALAALAAGKHVVCEKPLGMNAKETARVVKAAAKAKTVLAVNYNCRFFPAILQMRAAVQRGDLGRIIHVQGHFFQDWLLKDTDYNWRVLASEGGKLRAVGDIGTHWIDAVSFILGAQVESVFAKLETFHKRRKRPRGEVKTFAKVDPKTMVSYPVDTEDFASVLLRYDNGVHANAAISQVAAGWKCSLALGIYGSEASMRWDLQQPNEIYVGRRDEPNQILQRGTPGFLEDVAHFTDYPGGHPEGFPDSHKMHYRAIYEHIASGRKTPLLFATAPDGHHEVKICEAVLKSAAVGKWVTVS</sequence>
<evidence type="ECO:0000313" key="5">
    <source>
        <dbReference type="Proteomes" id="UP000005824"/>
    </source>
</evidence>
<dbReference type="FunCoup" id="B4DBA4">
    <property type="interactions" value="119"/>
</dbReference>
<feature type="domain" description="GFO/IDH/MocA-like oxidoreductase" evidence="3">
    <location>
        <begin position="134"/>
        <end position="281"/>
    </location>
</feature>
<reference evidence="4 5" key="1">
    <citation type="journal article" date="2011" name="J. Bacteriol.">
        <title>Genome sequence of Chthoniobacter flavus Ellin428, an aerobic heterotrophic soil bacterium.</title>
        <authorList>
            <person name="Kant R."/>
            <person name="van Passel M.W."/>
            <person name="Palva A."/>
            <person name="Lucas S."/>
            <person name="Lapidus A."/>
            <person name="Glavina Del Rio T."/>
            <person name="Dalin E."/>
            <person name="Tice H."/>
            <person name="Bruce D."/>
            <person name="Goodwin L."/>
            <person name="Pitluck S."/>
            <person name="Larimer F.W."/>
            <person name="Land M.L."/>
            <person name="Hauser L."/>
            <person name="Sangwan P."/>
            <person name="de Vos W.M."/>
            <person name="Janssen P.H."/>
            <person name="Smidt H."/>
        </authorList>
    </citation>
    <scope>NUCLEOTIDE SEQUENCE [LARGE SCALE GENOMIC DNA]</scope>
    <source>
        <strain evidence="4 5">Ellin428</strain>
    </source>
</reference>
<name>B4DBA4_9BACT</name>
<dbReference type="InterPro" id="IPR000683">
    <property type="entry name" value="Gfo/Idh/MocA-like_OxRdtase_N"/>
</dbReference>
<dbReference type="SUPFAM" id="SSF51735">
    <property type="entry name" value="NAD(P)-binding Rossmann-fold domains"/>
    <property type="match status" value="1"/>
</dbReference>
<comment type="caution">
    <text evidence="4">The sequence shown here is derived from an EMBL/GenBank/DDBJ whole genome shotgun (WGS) entry which is preliminary data.</text>
</comment>
<dbReference type="Gene3D" id="3.40.50.720">
    <property type="entry name" value="NAD(P)-binding Rossmann-like Domain"/>
    <property type="match status" value="1"/>
</dbReference>
<dbReference type="Pfam" id="PF22725">
    <property type="entry name" value="GFO_IDH_MocA_C3"/>
    <property type="match status" value="1"/>
</dbReference>
<keyword evidence="1" id="KW-0560">Oxidoreductase</keyword>
<gene>
    <name evidence="4" type="ORF">CfE428DRAFT_6195</name>
</gene>
<dbReference type="RefSeq" id="WP_006983513.1">
    <property type="nucleotide sequence ID" value="NZ_ABVL01000036.1"/>
</dbReference>
<dbReference type="GO" id="GO:0000166">
    <property type="term" value="F:nucleotide binding"/>
    <property type="evidence" value="ECO:0007669"/>
    <property type="project" value="InterPro"/>
</dbReference>
<feature type="domain" description="Gfo/Idh/MocA-like oxidoreductase N-terminal" evidence="2">
    <location>
        <begin position="6"/>
        <end position="125"/>
    </location>
</feature>
<evidence type="ECO:0000256" key="1">
    <source>
        <dbReference type="ARBA" id="ARBA00023002"/>
    </source>
</evidence>
<dbReference type="AlphaFoldDB" id="B4DBA4"/>
<dbReference type="InParanoid" id="B4DBA4"/>
<evidence type="ECO:0000313" key="4">
    <source>
        <dbReference type="EMBL" id="EDY16292.1"/>
    </source>
</evidence>
<protein>
    <submittedName>
        <fullName evidence="4">Oxidoreductase domain protein</fullName>
    </submittedName>
</protein>
<dbReference type="Pfam" id="PF01408">
    <property type="entry name" value="GFO_IDH_MocA"/>
    <property type="match status" value="1"/>
</dbReference>
<accession>B4DBA4</accession>
<evidence type="ECO:0000259" key="2">
    <source>
        <dbReference type="Pfam" id="PF01408"/>
    </source>
</evidence>
<keyword evidence="5" id="KW-1185">Reference proteome</keyword>
<dbReference type="EMBL" id="ABVL01000036">
    <property type="protein sequence ID" value="EDY16292.1"/>
    <property type="molecule type" value="Genomic_DNA"/>
</dbReference>
<dbReference type="PANTHER" id="PTHR43818">
    <property type="entry name" value="BCDNA.GH03377"/>
    <property type="match status" value="1"/>
</dbReference>
<dbReference type="InterPro" id="IPR036291">
    <property type="entry name" value="NAD(P)-bd_dom_sf"/>
</dbReference>
<dbReference type="STRING" id="497964.CfE428DRAFT_6195"/>
<dbReference type="SUPFAM" id="SSF55347">
    <property type="entry name" value="Glyceraldehyde-3-phosphate dehydrogenase-like, C-terminal domain"/>
    <property type="match status" value="1"/>
</dbReference>
<dbReference type="eggNOG" id="COG0673">
    <property type="taxonomic scope" value="Bacteria"/>
</dbReference>
<organism evidence="4 5">
    <name type="scientific">Chthoniobacter flavus Ellin428</name>
    <dbReference type="NCBI Taxonomy" id="497964"/>
    <lineage>
        <taxon>Bacteria</taxon>
        <taxon>Pseudomonadati</taxon>
        <taxon>Verrucomicrobiota</taxon>
        <taxon>Spartobacteria</taxon>
        <taxon>Chthoniobacterales</taxon>
        <taxon>Chthoniobacteraceae</taxon>
        <taxon>Chthoniobacter</taxon>
    </lineage>
</organism>
<dbReference type="PANTHER" id="PTHR43818:SF11">
    <property type="entry name" value="BCDNA.GH03377"/>
    <property type="match status" value="1"/>
</dbReference>
<dbReference type="InterPro" id="IPR055170">
    <property type="entry name" value="GFO_IDH_MocA-like_dom"/>
</dbReference>
<dbReference type="GO" id="GO:0016491">
    <property type="term" value="F:oxidoreductase activity"/>
    <property type="evidence" value="ECO:0007669"/>
    <property type="project" value="UniProtKB-KW"/>
</dbReference>
<dbReference type="InterPro" id="IPR050463">
    <property type="entry name" value="Gfo/Idh/MocA_oxidrdct_glycsds"/>
</dbReference>
<dbReference type="Proteomes" id="UP000005824">
    <property type="component" value="Unassembled WGS sequence"/>
</dbReference>
<proteinExistence type="predicted"/>
<evidence type="ECO:0000259" key="3">
    <source>
        <dbReference type="Pfam" id="PF22725"/>
    </source>
</evidence>
<dbReference type="Gene3D" id="3.30.360.10">
    <property type="entry name" value="Dihydrodipicolinate Reductase, domain 2"/>
    <property type="match status" value="1"/>
</dbReference>